<dbReference type="Gene3D" id="3.30.2310.20">
    <property type="entry name" value="RelE-like"/>
    <property type="match status" value="1"/>
</dbReference>
<evidence type="ECO:0000256" key="1">
    <source>
        <dbReference type="ARBA" id="ARBA00022649"/>
    </source>
</evidence>
<accession>A0ABR8IWY6</accession>
<reference evidence="2 3" key="1">
    <citation type="journal article" date="2020" name="ISME J.">
        <title>Comparative genomics reveals insights into cyanobacterial evolution and habitat adaptation.</title>
        <authorList>
            <person name="Chen M.Y."/>
            <person name="Teng W.K."/>
            <person name="Zhao L."/>
            <person name="Hu C.X."/>
            <person name="Zhou Y.K."/>
            <person name="Han B.P."/>
            <person name="Song L.R."/>
            <person name="Shu W.S."/>
        </authorList>
    </citation>
    <scope>NUCLEOTIDE SEQUENCE [LARGE SCALE GENOMIC DNA]</scope>
    <source>
        <strain evidence="2 3">FACHB-362</strain>
    </source>
</reference>
<organism evidence="2 3">
    <name type="scientific">Anabaena catenula FACHB-362</name>
    <dbReference type="NCBI Taxonomy" id="2692877"/>
    <lineage>
        <taxon>Bacteria</taxon>
        <taxon>Bacillati</taxon>
        <taxon>Cyanobacteriota</taxon>
        <taxon>Cyanophyceae</taxon>
        <taxon>Nostocales</taxon>
        <taxon>Nostocaceae</taxon>
        <taxon>Anabaena</taxon>
    </lineage>
</organism>
<protein>
    <submittedName>
        <fullName evidence="2">Type II toxin-antitoxin system RelE/ParE family toxin</fullName>
    </submittedName>
</protein>
<proteinExistence type="predicted"/>
<keyword evidence="3" id="KW-1185">Reference proteome</keyword>
<dbReference type="InterPro" id="IPR007712">
    <property type="entry name" value="RelE/ParE_toxin"/>
</dbReference>
<dbReference type="Pfam" id="PF05016">
    <property type="entry name" value="ParE_toxin"/>
    <property type="match status" value="1"/>
</dbReference>
<dbReference type="Proteomes" id="UP000660381">
    <property type="component" value="Unassembled WGS sequence"/>
</dbReference>
<gene>
    <name evidence="2" type="ORF">H6G68_02230</name>
</gene>
<evidence type="ECO:0000313" key="3">
    <source>
        <dbReference type="Proteomes" id="UP000660381"/>
    </source>
</evidence>
<dbReference type="RefSeq" id="WP_190905156.1">
    <property type="nucleotide sequence ID" value="NZ_JACJTQ010000002.1"/>
</dbReference>
<comment type="caution">
    <text evidence="2">The sequence shown here is derived from an EMBL/GenBank/DDBJ whole genome shotgun (WGS) entry which is preliminary data.</text>
</comment>
<name>A0ABR8IWY6_9NOST</name>
<dbReference type="InterPro" id="IPR035093">
    <property type="entry name" value="RelE/ParE_toxin_dom_sf"/>
</dbReference>
<evidence type="ECO:0000313" key="2">
    <source>
        <dbReference type="EMBL" id="MBD2690580.1"/>
    </source>
</evidence>
<sequence>MKIRYFSQLYLRSFPVKIYLIFYRPIDQGIEIVRILHGSQDIERIFHDLENTEDEQ</sequence>
<keyword evidence="1" id="KW-1277">Toxin-antitoxin system</keyword>
<dbReference type="EMBL" id="JACJTQ010000002">
    <property type="protein sequence ID" value="MBD2690580.1"/>
    <property type="molecule type" value="Genomic_DNA"/>
</dbReference>